<organism evidence="3 4">
    <name type="scientific">Syntrophobotulus glycolicus (strain DSM 8271 / FlGlyR)</name>
    <dbReference type="NCBI Taxonomy" id="645991"/>
    <lineage>
        <taxon>Bacteria</taxon>
        <taxon>Bacillati</taxon>
        <taxon>Bacillota</taxon>
        <taxon>Clostridia</taxon>
        <taxon>Eubacteriales</taxon>
        <taxon>Desulfitobacteriaceae</taxon>
        <taxon>Syntrophobotulus</taxon>
    </lineage>
</organism>
<gene>
    <name evidence="3" type="ordered locus">Sgly_1631</name>
</gene>
<comment type="similarity">
    <text evidence="1">Belongs to the universal stress protein A family.</text>
</comment>
<dbReference type="SUPFAM" id="SSF52402">
    <property type="entry name" value="Adenine nucleotide alpha hydrolases-like"/>
    <property type="match status" value="1"/>
</dbReference>
<accession>F0SY94</accession>
<feature type="domain" description="UspA" evidence="2">
    <location>
        <begin position="1"/>
        <end position="142"/>
    </location>
</feature>
<reference evidence="3 4" key="1">
    <citation type="journal article" date="2011" name="Stand. Genomic Sci.">
        <title>Complete genome sequence of Syntrophobotulus glycolicus type strain (FlGlyR).</title>
        <authorList>
            <person name="Han C."/>
            <person name="Mwirichia R."/>
            <person name="Chertkov O."/>
            <person name="Held B."/>
            <person name="Lapidus A."/>
            <person name="Nolan M."/>
            <person name="Lucas S."/>
            <person name="Hammon N."/>
            <person name="Deshpande S."/>
            <person name="Cheng J.F."/>
            <person name="Tapia R."/>
            <person name="Goodwin L."/>
            <person name="Pitluck S."/>
            <person name="Huntemann M."/>
            <person name="Liolios K."/>
            <person name="Ivanova N."/>
            <person name="Pagani I."/>
            <person name="Mavromatis K."/>
            <person name="Ovchinikova G."/>
            <person name="Pati A."/>
            <person name="Chen A."/>
            <person name="Palaniappan K."/>
            <person name="Land M."/>
            <person name="Hauser L."/>
            <person name="Brambilla E.M."/>
            <person name="Rohde M."/>
            <person name="Spring S."/>
            <person name="Sikorski J."/>
            <person name="Goker M."/>
            <person name="Woyke T."/>
            <person name="Bristow J."/>
            <person name="Eisen J.A."/>
            <person name="Markowitz V."/>
            <person name="Hugenholtz P."/>
            <person name="Kyrpides N.C."/>
            <person name="Klenk H.P."/>
            <person name="Detter J.C."/>
        </authorList>
    </citation>
    <scope>NUCLEOTIDE SEQUENCE [LARGE SCALE GENOMIC DNA]</scope>
    <source>
        <strain evidence="4">DSM 8271 / FlGlyR</strain>
    </source>
</reference>
<protein>
    <submittedName>
        <fullName evidence="3">UspA domain-containing protein</fullName>
    </submittedName>
</protein>
<evidence type="ECO:0000256" key="1">
    <source>
        <dbReference type="ARBA" id="ARBA00008791"/>
    </source>
</evidence>
<dbReference type="AlphaFoldDB" id="F0SY94"/>
<dbReference type="Pfam" id="PF00582">
    <property type="entry name" value="Usp"/>
    <property type="match status" value="1"/>
</dbReference>
<dbReference type="PRINTS" id="PR01438">
    <property type="entry name" value="UNVRSLSTRESS"/>
</dbReference>
<evidence type="ECO:0000259" key="2">
    <source>
        <dbReference type="Pfam" id="PF00582"/>
    </source>
</evidence>
<dbReference type="PANTHER" id="PTHR46268">
    <property type="entry name" value="STRESS RESPONSE PROTEIN NHAX"/>
    <property type="match status" value="1"/>
</dbReference>
<dbReference type="Proteomes" id="UP000007488">
    <property type="component" value="Chromosome"/>
</dbReference>
<dbReference type="eggNOG" id="COG0589">
    <property type="taxonomic scope" value="Bacteria"/>
</dbReference>
<proteinExistence type="inferred from homology"/>
<dbReference type="RefSeq" id="WP_013624797.1">
    <property type="nucleotide sequence ID" value="NC_015172.1"/>
</dbReference>
<dbReference type="InterPro" id="IPR006016">
    <property type="entry name" value="UspA"/>
</dbReference>
<dbReference type="STRING" id="645991.Sgly_1631"/>
<dbReference type="Gene3D" id="3.40.50.620">
    <property type="entry name" value="HUPs"/>
    <property type="match status" value="1"/>
</dbReference>
<evidence type="ECO:0000313" key="4">
    <source>
        <dbReference type="Proteomes" id="UP000007488"/>
    </source>
</evidence>
<dbReference type="InterPro" id="IPR006015">
    <property type="entry name" value="Universal_stress_UspA"/>
</dbReference>
<sequence>MFKKILVPVDDSKFSKLAYLKALDLARLSHAELTILQVCSSPEYSARGDIMFGLSLTDEQLEKISRSIIHDVRKEADESNVRITEKTSSGNPAQMIIRESIDHQYDLIVMGSRGNGPFKGAILGSVSQKVLVGAECAVLIVKDPDPQTTSDTVVAW</sequence>
<dbReference type="EMBL" id="CP002547">
    <property type="protein sequence ID" value="ADY55929.1"/>
    <property type="molecule type" value="Genomic_DNA"/>
</dbReference>
<evidence type="ECO:0000313" key="3">
    <source>
        <dbReference type="EMBL" id="ADY55929.1"/>
    </source>
</evidence>
<reference evidence="4" key="2">
    <citation type="submission" date="2011-02" db="EMBL/GenBank/DDBJ databases">
        <title>The complete genome of Syntrophobotulus glycolicus DSM 8271.</title>
        <authorList>
            <person name="Lucas S."/>
            <person name="Copeland A."/>
            <person name="Lapidus A."/>
            <person name="Bruce D."/>
            <person name="Goodwin L."/>
            <person name="Pitluck S."/>
            <person name="Kyrpides N."/>
            <person name="Mavromatis K."/>
            <person name="Pagani I."/>
            <person name="Ivanova N."/>
            <person name="Mikhailova N."/>
            <person name="Chertkov O."/>
            <person name="Held B."/>
            <person name="Detter J.C."/>
            <person name="Tapia R."/>
            <person name="Han C."/>
            <person name="Land M."/>
            <person name="Hauser L."/>
            <person name="Markowitz V."/>
            <person name="Cheng J.-F."/>
            <person name="Hugenholtz P."/>
            <person name="Woyke T."/>
            <person name="Wu D."/>
            <person name="Spring S."/>
            <person name="Schroeder M."/>
            <person name="Brambilla E."/>
            <person name="Klenk H.-P."/>
            <person name="Eisen J.A."/>
        </authorList>
    </citation>
    <scope>NUCLEOTIDE SEQUENCE [LARGE SCALE GENOMIC DNA]</scope>
    <source>
        <strain evidence="4">DSM 8271 / FlGlyR</strain>
    </source>
</reference>
<dbReference type="CDD" id="cd00293">
    <property type="entry name" value="USP-like"/>
    <property type="match status" value="1"/>
</dbReference>
<dbReference type="HOGENOM" id="CLU_049301_16_2_9"/>
<dbReference type="InterPro" id="IPR014729">
    <property type="entry name" value="Rossmann-like_a/b/a_fold"/>
</dbReference>
<dbReference type="PANTHER" id="PTHR46268:SF6">
    <property type="entry name" value="UNIVERSAL STRESS PROTEIN UP12"/>
    <property type="match status" value="1"/>
</dbReference>
<keyword evidence="4" id="KW-1185">Reference proteome</keyword>
<dbReference type="KEGG" id="sgy:Sgly_1631"/>
<name>F0SY94_SYNGF</name>